<dbReference type="PANTHER" id="PTHR14002:SF50">
    <property type="entry name" value="ALPHA-TECTORIN-LIKE-RELATED"/>
    <property type="match status" value="1"/>
</dbReference>
<gene>
    <name evidence="4" type="ORF">FQN60_003163</name>
</gene>
<protein>
    <recommendedName>
        <fullName evidence="3">ZP domain-containing protein</fullName>
    </recommendedName>
</protein>
<dbReference type="InterPro" id="IPR042235">
    <property type="entry name" value="ZP-C_dom"/>
</dbReference>
<name>A0A5J5CI96_9PERO</name>
<feature type="domain" description="ZP" evidence="3">
    <location>
        <begin position="1"/>
        <end position="128"/>
    </location>
</feature>
<evidence type="ECO:0000256" key="1">
    <source>
        <dbReference type="ARBA" id="ARBA00022729"/>
    </source>
</evidence>
<keyword evidence="5" id="KW-1185">Reference proteome</keyword>
<dbReference type="Proteomes" id="UP000327493">
    <property type="component" value="Chromosome 21"/>
</dbReference>
<evidence type="ECO:0000313" key="4">
    <source>
        <dbReference type="EMBL" id="KAA8581582.1"/>
    </source>
</evidence>
<dbReference type="PROSITE" id="PS51034">
    <property type="entry name" value="ZP_2"/>
    <property type="match status" value="1"/>
</dbReference>
<dbReference type="EMBL" id="VOFY01000021">
    <property type="protein sequence ID" value="KAA8581582.1"/>
    <property type="molecule type" value="Genomic_DNA"/>
</dbReference>
<dbReference type="PANTHER" id="PTHR14002">
    <property type="entry name" value="ENDOGLIN/TGF-BETA RECEPTOR TYPE III"/>
    <property type="match status" value="1"/>
</dbReference>
<dbReference type="Gene3D" id="2.60.40.4100">
    <property type="entry name" value="Zona pellucida, ZP-C domain"/>
    <property type="match status" value="1"/>
</dbReference>
<organism evidence="4 5">
    <name type="scientific">Etheostoma spectabile</name>
    <name type="common">orangethroat darter</name>
    <dbReference type="NCBI Taxonomy" id="54343"/>
    <lineage>
        <taxon>Eukaryota</taxon>
        <taxon>Metazoa</taxon>
        <taxon>Chordata</taxon>
        <taxon>Craniata</taxon>
        <taxon>Vertebrata</taxon>
        <taxon>Euteleostomi</taxon>
        <taxon>Actinopterygii</taxon>
        <taxon>Neopterygii</taxon>
        <taxon>Teleostei</taxon>
        <taxon>Neoteleostei</taxon>
        <taxon>Acanthomorphata</taxon>
        <taxon>Eupercaria</taxon>
        <taxon>Perciformes</taxon>
        <taxon>Percoidei</taxon>
        <taxon>Percidae</taxon>
        <taxon>Etheostomatinae</taxon>
        <taxon>Etheostoma</taxon>
    </lineage>
</organism>
<dbReference type="InterPro" id="IPR055355">
    <property type="entry name" value="ZP-C"/>
</dbReference>
<dbReference type="InterPro" id="IPR001507">
    <property type="entry name" value="ZP_dom"/>
</dbReference>
<keyword evidence="1" id="KW-0732">Signal</keyword>
<accession>A0A5J5CI96</accession>
<proteinExistence type="predicted"/>
<dbReference type="AlphaFoldDB" id="A0A5J5CI96"/>
<comment type="caution">
    <text evidence="4">The sequence shown here is derived from an EMBL/GenBank/DDBJ whole genome shotgun (WGS) entry which is preliminary data.</text>
</comment>
<evidence type="ECO:0000256" key="2">
    <source>
        <dbReference type="ARBA" id="ARBA00023157"/>
    </source>
</evidence>
<reference evidence="4 5" key="1">
    <citation type="submission" date="2019-08" db="EMBL/GenBank/DDBJ databases">
        <title>A chromosome-level genome assembly, high-density linkage maps, and genome scans reveal the genomic architecture of hybrid incompatibilities underlying speciation via character displacement in darters (Percidae: Etheostominae).</title>
        <authorList>
            <person name="Moran R.L."/>
            <person name="Catchen J.M."/>
            <person name="Fuller R.C."/>
        </authorList>
    </citation>
    <scope>NUCLEOTIDE SEQUENCE [LARGE SCALE GENOMIC DNA]</scope>
    <source>
        <strain evidence="4">EspeVRDwgs_2016</strain>
        <tissue evidence="4">Muscle</tissue>
    </source>
</reference>
<evidence type="ECO:0000313" key="5">
    <source>
        <dbReference type="Proteomes" id="UP000327493"/>
    </source>
</evidence>
<dbReference type="Pfam" id="PF00100">
    <property type="entry name" value="Zona_pellucida"/>
    <property type="match status" value="1"/>
</dbReference>
<evidence type="ECO:0000259" key="3">
    <source>
        <dbReference type="PROSITE" id="PS51034"/>
    </source>
</evidence>
<keyword evidence="2" id="KW-1015">Disulfide bond</keyword>
<sequence length="187" mass="21178">MRMIPYQDAGFRFPLTSTRNIEIEIDQRLYVELRTKGADQRQISTVVDSCWATPINLASYPVRWDVINAECPNPADGTVEMVQNGISTVSQFSFKMFTFTNFTSIYLHCQLHLCLLRHNNCTAHCYPGDLRRAKRDVSYHATTDISLGPLTLGPHRRGRTVQRSRATGQLTSLMTLLISLLTAKTLV</sequence>